<evidence type="ECO:0000259" key="1">
    <source>
        <dbReference type="Pfam" id="PF06985"/>
    </source>
</evidence>
<organism evidence="2 3">
    <name type="scientific">Immersiella caudata</name>
    <dbReference type="NCBI Taxonomy" id="314043"/>
    <lineage>
        <taxon>Eukaryota</taxon>
        <taxon>Fungi</taxon>
        <taxon>Dikarya</taxon>
        <taxon>Ascomycota</taxon>
        <taxon>Pezizomycotina</taxon>
        <taxon>Sordariomycetes</taxon>
        <taxon>Sordariomycetidae</taxon>
        <taxon>Sordariales</taxon>
        <taxon>Lasiosphaeriaceae</taxon>
        <taxon>Immersiella</taxon>
    </lineage>
</organism>
<proteinExistence type="predicted"/>
<comment type="caution">
    <text evidence="2">The sequence shown here is derived from an EMBL/GenBank/DDBJ whole genome shotgun (WGS) entry which is preliminary data.</text>
</comment>
<accession>A0AA39W4E1</accession>
<dbReference type="InterPro" id="IPR052895">
    <property type="entry name" value="HetReg/Transcr_Mod"/>
</dbReference>
<evidence type="ECO:0000313" key="2">
    <source>
        <dbReference type="EMBL" id="KAK0611349.1"/>
    </source>
</evidence>
<dbReference type="AlphaFoldDB" id="A0AA39W4E1"/>
<dbReference type="PANTHER" id="PTHR24148:SF64">
    <property type="entry name" value="HETEROKARYON INCOMPATIBILITY DOMAIN-CONTAINING PROTEIN"/>
    <property type="match status" value="1"/>
</dbReference>
<evidence type="ECO:0000313" key="3">
    <source>
        <dbReference type="Proteomes" id="UP001175000"/>
    </source>
</evidence>
<keyword evidence="3" id="KW-1185">Reference proteome</keyword>
<sequence length="201" mass="22920">MGQDQPDGTLCVHIQFSHCPENDEIYGTDVYQELDPSDQHIRLLQALKPDKSDPGGLLRFTMAQRLPISECKAGEGAKYPFIALSYCAGSPYDFVPIWVDGKQFNVFRGLYLALHSPLHHLGRKRTTRSSNPPLWIWADQICINQSDDAEKTQQVLTMRDIYESCAWAYSWLGLTSQVSEGLHNVNKIDYVQQSIEKHYED</sequence>
<dbReference type="EMBL" id="JAULSU010000007">
    <property type="protein sequence ID" value="KAK0611349.1"/>
    <property type="molecule type" value="Genomic_DNA"/>
</dbReference>
<name>A0AA39W4E1_9PEZI</name>
<gene>
    <name evidence="2" type="ORF">B0T14DRAFT_571249</name>
</gene>
<protein>
    <submittedName>
        <fullName evidence="2">Heterokaryon incompatibility protein-domain-containing protein</fullName>
    </submittedName>
</protein>
<dbReference type="PANTHER" id="PTHR24148">
    <property type="entry name" value="ANKYRIN REPEAT DOMAIN-CONTAINING PROTEIN 39 HOMOLOG-RELATED"/>
    <property type="match status" value="1"/>
</dbReference>
<dbReference type="Proteomes" id="UP001175000">
    <property type="component" value="Unassembled WGS sequence"/>
</dbReference>
<dbReference type="Pfam" id="PF06985">
    <property type="entry name" value="HET"/>
    <property type="match status" value="1"/>
</dbReference>
<dbReference type="InterPro" id="IPR010730">
    <property type="entry name" value="HET"/>
</dbReference>
<reference evidence="2" key="1">
    <citation type="submission" date="2023-06" db="EMBL/GenBank/DDBJ databases">
        <title>Genome-scale phylogeny and comparative genomics of the fungal order Sordariales.</title>
        <authorList>
            <consortium name="Lawrence Berkeley National Laboratory"/>
            <person name="Hensen N."/>
            <person name="Bonometti L."/>
            <person name="Westerberg I."/>
            <person name="Brannstrom I.O."/>
            <person name="Guillou S."/>
            <person name="Cros-Aarteil S."/>
            <person name="Calhoun S."/>
            <person name="Haridas S."/>
            <person name="Kuo A."/>
            <person name="Mondo S."/>
            <person name="Pangilinan J."/>
            <person name="Riley R."/>
            <person name="Labutti K."/>
            <person name="Andreopoulos B."/>
            <person name="Lipzen A."/>
            <person name="Chen C."/>
            <person name="Yanf M."/>
            <person name="Daum C."/>
            <person name="Ng V."/>
            <person name="Clum A."/>
            <person name="Steindorff A."/>
            <person name="Ohm R."/>
            <person name="Martin F."/>
            <person name="Silar P."/>
            <person name="Natvig D."/>
            <person name="Lalanne C."/>
            <person name="Gautier V."/>
            <person name="Ament-Velasquez S.L."/>
            <person name="Kruys A."/>
            <person name="Hutchinson M.I."/>
            <person name="Powell A.J."/>
            <person name="Barry K."/>
            <person name="Miller A.N."/>
            <person name="Grigoriev I.V."/>
            <person name="Debuchy R."/>
            <person name="Gladieux P."/>
            <person name="Thoren M.H."/>
            <person name="Johannesson H."/>
        </authorList>
    </citation>
    <scope>NUCLEOTIDE SEQUENCE</scope>
    <source>
        <strain evidence="2">CBS 606.72</strain>
    </source>
</reference>
<feature type="domain" description="Heterokaryon incompatibility" evidence="1">
    <location>
        <begin position="81"/>
        <end position="198"/>
    </location>
</feature>